<dbReference type="EMBL" id="HE573022">
    <property type="protein sequence ID" value="CCC48298.1"/>
    <property type="molecule type" value="Genomic_DNA"/>
</dbReference>
<organism evidence="1">
    <name type="scientific">Trypanosoma vivax (strain Y486)</name>
    <dbReference type="NCBI Taxonomy" id="1055687"/>
    <lineage>
        <taxon>Eukaryota</taxon>
        <taxon>Discoba</taxon>
        <taxon>Euglenozoa</taxon>
        <taxon>Kinetoplastea</taxon>
        <taxon>Metakinetoplastina</taxon>
        <taxon>Trypanosomatida</taxon>
        <taxon>Trypanosomatidae</taxon>
        <taxon>Trypanosoma</taxon>
        <taxon>Duttonella</taxon>
    </lineage>
</organism>
<gene>
    <name evidence="1" type="ORF">TVY486_0600890</name>
</gene>
<proteinExistence type="predicted"/>
<protein>
    <submittedName>
        <fullName evidence="1">Uncharacterized protein</fullName>
    </submittedName>
</protein>
<name>G0TWG0_TRYVY</name>
<sequence length="108" mass="12372">MKGCWSKNCGTWIRVRVGVHICMCVCVRAWWWCLQPPINCSAPRVRAYVCYGFQGTLLQNDAGEVFRLPFAFPTLRVVPRLSRVACVPWSGIPSLVLVYRHQEPVIFC</sequence>
<dbReference type="VEuPathDB" id="TriTrypDB:TvY486_0600890"/>
<accession>G0TWG0</accession>
<reference evidence="1" key="1">
    <citation type="journal article" date="2012" name="Proc. Natl. Acad. Sci. U.S.A.">
        <title>Antigenic diversity is generated by distinct evolutionary mechanisms in African trypanosome species.</title>
        <authorList>
            <person name="Jackson A.P."/>
            <person name="Berry A."/>
            <person name="Aslett M."/>
            <person name="Allison H.C."/>
            <person name="Burton P."/>
            <person name="Vavrova-Anderson J."/>
            <person name="Brown R."/>
            <person name="Browne H."/>
            <person name="Corton N."/>
            <person name="Hauser H."/>
            <person name="Gamble J."/>
            <person name="Gilderthorp R."/>
            <person name="Marcello L."/>
            <person name="McQuillan J."/>
            <person name="Otto T.D."/>
            <person name="Quail M.A."/>
            <person name="Sanders M.J."/>
            <person name="van Tonder A."/>
            <person name="Ginger M.L."/>
            <person name="Field M.C."/>
            <person name="Barry J.D."/>
            <person name="Hertz-Fowler C."/>
            <person name="Berriman M."/>
        </authorList>
    </citation>
    <scope>NUCLEOTIDE SEQUENCE</scope>
    <source>
        <strain evidence="1">Y486</strain>
    </source>
</reference>
<evidence type="ECO:0000313" key="1">
    <source>
        <dbReference type="EMBL" id="CCC48298.1"/>
    </source>
</evidence>
<dbReference type="AlphaFoldDB" id="G0TWG0"/>